<protein>
    <submittedName>
        <fullName evidence="1">Uncharacterized protein</fullName>
    </submittedName>
</protein>
<dbReference type="EMBL" id="BMAO01007845">
    <property type="protein sequence ID" value="GFR18901.1"/>
    <property type="molecule type" value="Genomic_DNA"/>
</dbReference>
<comment type="caution">
    <text evidence="1">The sequence shown here is derived from an EMBL/GenBank/DDBJ whole genome shotgun (WGS) entry which is preliminary data.</text>
</comment>
<keyword evidence="3" id="KW-1185">Reference proteome</keyword>
<evidence type="ECO:0000313" key="2">
    <source>
        <dbReference type="EMBL" id="GFR18901.1"/>
    </source>
</evidence>
<evidence type="ECO:0000313" key="1">
    <source>
        <dbReference type="EMBL" id="GFQ86857.1"/>
    </source>
</evidence>
<organism evidence="1 3">
    <name type="scientific">Trichonephila clavata</name>
    <name type="common">Joro spider</name>
    <name type="synonym">Nephila clavata</name>
    <dbReference type="NCBI Taxonomy" id="2740835"/>
    <lineage>
        <taxon>Eukaryota</taxon>
        <taxon>Metazoa</taxon>
        <taxon>Ecdysozoa</taxon>
        <taxon>Arthropoda</taxon>
        <taxon>Chelicerata</taxon>
        <taxon>Arachnida</taxon>
        <taxon>Araneae</taxon>
        <taxon>Araneomorphae</taxon>
        <taxon>Entelegynae</taxon>
        <taxon>Araneoidea</taxon>
        <taxon>Nephilidae</taxon>
        <taxon>Trichonephila</taxon>
    </lineage>
</organism>
<reference evidence="1" key="1">
    <citation type="submission" date="2020-07" db="EMBL/GenBank/DDBJ databases">
        <title>Multicomponent nature underlies the extraordinary mechanical properties of spider dragline silk.</title>
        <authorList>
            <person name="Kono N."/>
            <person name="Nakamura H."/>
            <person name="Mori M."/>
            <person name="Yoshida Y."/>
            <person name="Ohtoshi R."/>
            <person name="Malay A.D."/>
            <person name="Moran D.A.P."/>
            <person name="Tomita M."/>
            <person name="Numata K."/>
            <person name="Arakawa K."/>
        </authorList>
    </citation>
    <scope>NUCLEOTIDE SEQUENCE</scope>
</reference>
<dbReference type="Proteomes" id="UP000887116">
    <property type="component" value="Unassembled WGS sequence"/>
</dbReference>
<dbReference type="EMBL" id="BMAO01013179">
    <property type="protein sequence ID" value="GFQ86857.1"/>
    <property type="molecule type" value="Genomic_DNA"/>
</dbReference>
<evidence type="ECO:0000313" key="3">
    <source>
        <dbReference type="Proteomes" id="UP000887116"/>
    </source>
</evidence>
<dbReference type="OrthoDB" id="6435517at2759"/>
<proteinExistence type="predicted"/>
<sequence length="80" mass="9026">MCKSALQELLKEIKLAHYFSLIIESIPDISYTNLLAAALRYVSVSKACANERLVRVLLCVFRKTQGMEKAALNLLEELEP</sequence>
<accession>A0A8X6FQR0</accession>
<dbReference type="AlphaFoldDB" id="A0A8X6FQR0"/>
<gene>
    <name evidence="2" type="ORF">TNCT_554701</name>
    <name evidence="1" type="ORF">TNCT_647171</name>
</gene>
<name>A0A8X6FQR0_TRICU</name>